<evidence type="ECO:0000256" key="1">
    <source>
        <dbReference type="SAM" id="Phobius"/>
    </source>
</evidence>
<accession>A0A1Y1V639</accession>
<keyword evidence="3" id="KW-1185">Reference proteome</keyword>
<comment type="caution">
    <text evidence="2">The sequence shown here is derived from an EMBL/GenBank/DDBJ whole genome shotgun (WGS) entry which is preliminary data.</text>
</comment>
<proteinExistence type="predicted"/>
<evidence type="ECO:0008006" key="4">
    <source>
        <dbReference type="Google" id="ProtNLM"/>
    </source>
</evidence>
<dbReference type="Proteomes" id="UP000193944">
    <property type="component" value="Unassembled WGS sequence"/>
</dbReference>
<dbReference type="AlphaFoldDB" id="A0A1Y1V639"/>
<feature type="transmembrane region" description="Helical" evidence="1">
    <location>
        <begin position="42"/>
        <end position="63"/>
    </location>
</feature>
<evidence type="ECO:0000313" key="2">
    <source>
        <dbReference type="EMBL" id="ORX47394.1"/>
    </source>
</evidence>
<reference evidence="2 3" key="2">
    <citation type="submission" date="2016-08" db="EMBL/GenBank/DDBJ databases">
        <title>Pervasive Adenine N6-methylation of Active Genes in Fungi.</title>
        <authorList>
            <consortium name="DOE Joint Genome Institute"/>
            <person name="Mondo S.J."/>
            <person name="Dannebaum R.O."/>
            <person name="Kuo R.C."/>
            <person name="Labutti K."/>
            <person name="Haridas S."/>
            <person name="Kuo A."/>
            <person name="Salamov A."/>
            <person name="Ahrendt S.R."/>
            <person name="Lipzen A."/>
            <person name="Sullivan W."/>
            <person name="Andreopoulos W.B."/>
            <person name="Clum A."/>
            <person name="Lindquist E."/>
            <person name="Daum C."/>
            <person name="Ramamoorthy G.K."/>
            <person name="Gryganskyi A."/>
            <person name="Culley D."/>
            <person name="Magnuson J.K."/>
            <person name="James T.Y."/>
            <person name="O'Malley M.A."/>
            <person name="Stajich J.E."/>
            <person name="Spatafora J.W."/>
            <person name="Visel A."/>
            <person name="Grigoriev I.V."/>
        </authorList>
    </citation>
    <scope>NUCLEOTIDE SEQUENCE [LARGE SCALE GENOMIC DNA]</scope>
    <source>
        <strain evidence="2 3">S4</strain>
    </source>
</reference>
<reference evidence="2 3" key="1">
    <citation type="submission" date="2016-08" db="EMBL/GenBank/DDBJ databases">
        <title>A Parts List for Fungal Cellulosomes Revealed by Comparative Genomics.</title>
        <authorList>
            <consortium name="DOE Joint Genome Institute"/>
            <person name="Haitjema C.H."/>
            <person name="Gilmore S.P."/>
            <person name="Henske J.K."/>
            <person name="Solomon K.V."/>
            <person name="De Groot R."/>
            <person name="Kuo A."/>
            <person name="Mondo S.J."/>
            <person name="Salamov A.A."/>
            <person name="Labutti K."/>
            <person name="Zhao Z."/>
            <person name="Chiniquy J."/>
            <person name="Barry K."/>
            <person name="Brewer H.M."/>
            <person name="Purvine S.O."/>
            <person name="Wright A.T."/>
            <person name="Boxma B."/>
            <person name="Van Alen T."/>
            <person name="Hackstein J.H."/>
            <person name="Baker S.E."/>
            <person name="Grigoriev I.V."/>
            <person name="O'Malley M.A."/>
        </authorList>
    </citation>
    <scope>NUCLEOTIDE SEQUENCE [LARGE SCALE GENOMIC DNA]</scope>
    <source>
        <strain evidence="2 3">S4</strain>
    </source>
</reference>
<feature type="transmembrane region" description="Helical" evidence="1">
    <location>
        <begin position="124"/>
        <end position="144"/>
    </location>
</feature>
<feature type="transmembrane region" description="Helical" evidence="1">
    <location>
        <begin position="83"/>
        <end position="112"/>
    </location>
</feature>
<name>A0A1Y1V639_9FUNG</name>
<dbReference type="EMBL" id="MCFG01000757">
    <property type="protein sequence ID" value="ORX47394.1"/>
    <property type="molecule type" value="Genomic_DNA"/>
</dbReference>
<keyword evidence="1" id="KW-0472">Membrane</keyword>
<gene>
    <name evidence="2" type="ORF">BCR32DRAFT_251872</name>
</gene>
<protein>
    <recommendedName>
        <fullName evidence="4">G-protein coupled receptors family 3 profile domain-containing protein</fullName>
    </recommendedName>
</protein>
<sequence length="270" mass="32125">MNIICFQLGISILLTPILIKEIIYFPQDNNISKFVKDHQHKLFCLLLFLNLIFVLIIKLSDFYEIVTIIVDNGINYNICKVKGTFNFIIVSLFIVYEVLIFITIVLLTFIEWNINGIRKDIRNYSMLLYCNFLLAFFLILTKVINFRNIYLYFLLKISVPFLFGIVNYFILIWMRIYQEKNYQYNRESIKIVKGDIDNKIDNKTSDTSKKNLKNKIISYHYYKESSFDTIDNTNSILKDVELVVYSNLIRSDQNTDILYLTNDDNKNEYK</sequence>
<organism evidence="2 3">
    <name type="scientific">Anaeromyces robustus</name>
    <dbReference type="NCBI Taxonomy" id="1754192"/>
    <lineage>
        <taxon>Eukaryota</taxon>
        <taxon>Fungi</taxon>
        <taxon>Fungi incertae sedis</taxon>
        <taxon>Chytridiomycota</taxon>
        <taxon>Chytridiomycota incertae sedis</taxon>
        <taxon>Neocallimastigomycetes</taxon>
        <taxon>Neocallimastigales</taxon>
        <taxon>Neocallimastigaceae</taxon>
        <taxon>Anaeromyces</taxon>
    </lineage>
</organism>
<keyword evidence="1" id="KW-0812">Transmembrane</keyword>
<keyword evidence="1" id="KW-1133">Transmembrane helix</keyword>
<evidence type="ECO:0000313" key="3">
    <source>
        <dbReference type="Proteomes" id="UP000193944"/>
    </source>
</evidence>
<feature type="transmembrane region" description="Helical" evidence="1">
    <location>
        <begin position="150"/>
        <end position="174"/>
    </location>
</feature>